<protein>
    <submittedName>
        <fullName evidence="1">Uncharacterized protein</fullName>
    </submittedName>
</protein>
<sequence>MGPLCRWRRGRHDGGDCHVPARRGQDTVAVGRLPRRVQPHAQVEQPVCAGGTAFERDGRRAPHHLPQRGRPRAFPRHGPQLGGRDPGAVHQLLHLWRQQGDASGAVQRRRRGDVDPLGGWRVRGLCHVDGHKPNSVGQDPSPVGQVQGPPLPQPVGVSCARCAARRFFQLVQGLERVVLGRRGADVAVGLVRADEGVCVAPGAGRERENHARPCARVVRAVGRRGRGQVRGVAHHLPARGGAHALAAGALGRNGAAQVHGARAVFPPRGARGRLGQHVRRLDAAFASNCAQPDHYVWNVGACGAHVVVRERREKRKDVMIETKRGRGDEIEMESPSVCSVFLYIMDGDRAASGWCMVFVFSMHCSPEPVVYSREIVHPNAPRFS</sequence>
<dbReference type="Proteomes" id="UP000326582">
    <property type="component" value="Chromosome 6"/>
</dbReference>
<evidence type="ECO:0000313" key="2">
    <source>
        <dbReference type="Proteomes" id="UP000326582"/>
    </source>
</evidence>
<name>A0ACD0WRF7_CLALS</name>
<accession>A0ACD0WRF7</accession>
<keyword evidence="2" id="KW-1185">Reference proteome</keyword>
<gene>
    <name evidence="1" type="ORF">EJF14_60319</name>
</gene>
<reference evidence="2" key="1">
    <citation type="journal article" date="2019" name="MBio">
        <title>Comparative genomics for the elucidation of multidrug resistance (MDR) in Candida lusitaniae.</title>
        <authorList>
            <person name="Kannan A."/>
            <person name="Asner S.A."/>
            <person name="Trachsel E."/>
            <person name="Kelly S."/>
            <person name="Parker J."/>
            <person name="Sanglard D."/>
        </authorList>
    </citation>
    <scope>NUCLEOTIDE SEQUENCE [LARGE SCALE GENOMIC DNA]</scope>
    <source>
        <strain evidence="2">P1</strain>
    </source>
</reference>
<organism evidence="1 2">
    <name type="scientific">Clavispora lusitaniae</name>
    <name type="common">Candida lusitaniae</name>
    <dbReference type="NCBI Taxonomy" id="36911"/>
    <lineage>
        <taxon>Eukaryota</taxon>
        <taxon>Fungi</taxon>
        <taxon>Dikarya</taxon>
        <taxon>Ascomycota</taxon>
        <taxon>Saccharomycotina</taxon>
        <taxon>Pichiomycetes</taxon>
        <taxon>Metschnikowiaceae</taxon>
        <taxon>Clavispora</taxon>
    </lineage>
</organism>
<dbReference type="EMBL" id="CP038489">
    <property type="protein sequence ID" value="QFZ29806.1"/>
    <property type="molecule type" value="Genomic_DNA"/>
</dbReference>
<proteinExistence type="predicted"/>
<evidence type="ECO:0000313" key="1">
    <source>
        <dbReference type="EMBL" id="QFZ29806.1"/>
    </source>
</evidence>